<keyword evidence="1" id="KW-0808">Transferase</keyword>
<dbReference type="RefSeq" id="WP_176464429.1">
    <property type="nucleotide sequence ID" value="NZ_JASHIF010000008.1"/>
</dbReference>
<evidence type="ECO:0000313" key="2">
    <source>
        <dbReference type="Proteomes" id="UP001236507"/>
    </source>
</evidence>
<sequence length="193" mass="22581">MRILETIQIQNGEILQISYHQARMNAARKQLWQCDNVIDLASTLVVPAEHQNGIVRCRVVYQQEIEEIQFIPYQWKNIRSIKVVEAPPIDYAIKWLERDAFTQLLQENPEADELIITQNGWVSDATIANLAFWDGKQWFTPNTPLLKGTKRQYLLDTHQIKEKAIRIEDLKHFEKVCLINTFRDLSHEVAISL</sequence>
<comment type="caution">
    <text evidence="1">The sequence shown here is derived from an EMBL/GenBank/DDBJ whole genome shotgun (WGS) entry which is preliminary data.</text>
</comment>
<protein>
    <submittedName>
        <fullName evidence="1">Aminotransferase class IV</fullName>
    </submittedName>
</protein>
<dbReference type="Gene3D" id="3.20.10.10">
    <property type="entry name" value="D-amino Acid Aminotransferase, subunit A, domain 2"/>
    <property type="match status" value="1"/>
</dbReference>
<reference evidence="1 2" key="1">
    <citation type="submission" date="2023-05" db="EMBL/GenBank/DDBJ databases">
        <title>Novel species of genus Flectobacillus isolated from stream in China.</title>
        <authorList>
            <person name="Lu H."/>
        </authorList>
    </citation>
    <scope>NUCLEOTIDE SEQUENCE [LARGE SCALE GENOMIC DNA]</scope>
    <source>
        <strain evidence="1 2">KCTC 42575</strain>
    </source>
</reference>
<name>A0ABT6Y7N5_9BACT</name>
<dbReference type="InterPro" id="IPR001544">
    <property type="entry name" value="Aminotrans_IV"/>
</dbReference>
<dbReference type="GO" id="GO:0008483">
    <property type="term" value="F:transaminase activity"/>
    <property type="evidence" value="ECO:0007669"/>
    <property type="project" value="UniProtKB-KW"/>
</dbReference>
<keyword evidence="1" id="KW-0032">Aminotransferase</keyword>
<dbReference type="SUPFAM" id="SSF56752">
    <property type="entry name" value="D-aminoacid aminotransferase-like PLP-dependent enzymes"/>
    <property type="match status" value="1"/>
</dbReference>
<dbReference type="Pfam" id="PF01063">
    <property type="entry name" value="Aminotran_4"/>
    <property type="match status" value="1"/>
</dbReference>
<proteinExistence type="predicted"/>
<dbReference type="InterPro" id="IPR043132">
    <property type="entry name" value="BCAT-like_C"/>
</dbReference>
<evidence type="ECO:0000313" key="1">
    <source>
        <dbReference type="EMBL" id="MDI9859568.1"/>
    </source>
</evidence>
<dbReference type="InterPro" id="IPR043131">
    <property type="entry name" value="BCAT-like_N"/>
</dbReference>
<dbReference type="InterPro" id="IPR036038">
    <property type="entry name" value="Aminotransferase-like"/>
</dbReference>
<dbReference type="Proteomes" id="UP001236507">
    <property type="component" value="Unassembled WGS sequence"/>
</dbReference>
<accession>A0ABT6Y7N5</accession>
<gene>
    <name evidence="1" type="ORF">QM524_10125</name>
</gene>
<dbReference type="EMBL" id="JASHIF010000008">
    <property type="protein sequence ID" value="MDI9859568.1"/>
    <property type="molecule type" value="Genomic_DNA"/>
</dbReference>
<organism evidence="1 2">
    <name type="scientific">Flectobacillus roseus</name>
    <dbReference type="NCBI Taxonomy" id="502259"/>
    <lineage>
        <taxon>Bacteria</taxon>
        <taxon>Pseudomonadati</taxon>
        <taxon>Bacteroidota</taxon>
        <taxon>Cytophagia</taxon>
        <taxon>Cytophagales</taxon>
        <taxon>Flectobacillaceae</taxon>
        <taxon>Flectobacillus</taxon>
    </lineage>
</organism>
<keyword evidence="2" id="KW-1185">Reference proteome</keyword>
<dbReference type="Gene3D" id="3.30.470.10">
    <property type="match status" value="1"/>
</dbReference>